<reference evidence="1 2" key="1">
    <citation type="submission" date="2008-01" db="EMBL/GenBank/DDBJ databases">
        <authorList>
            <person name="Wagner-Dobler I."/>
            <person name="Ferriera S."/>
            <person name="Johnson J."/>
            <person name="Kravitz S."/>
            <person name="Beeson K."/>
            <person name="Sutton G."/>
            <person name="Rogers Y.-H."/>
            <person name="Friedman R."/>
            <person name="Frazier M."/>
            <person name="Venter J.C."/>
        </authorList>
    </citation>
    <scope>NUCLEOTIDE SEQUENCE [LARGE SCALE GENOMIC DNA]</scope>
    <source>
        <strain evidence="2">DSM 17067 / NCIMB 14079 / DFL-11</strain>
        <plasmid evidence="2">pladfl_1</plasmid>
    </source>
</reference>
<organism evidence="1 2">
    <name type="scientific">Roseibium alexandrii (strain DSM 17067 / NCIMB 14079 / DFL-11)</name>
    <name type="common">Labrenzia alexandrii</name>
    <dbReference type="NCBI Taxonomy" id="244592"/>
    <lineage>
        <taxon>Bacteria</taxon>
        <taxon>Pseudomonadati</taxon>
        <taxon>Pseudomonadota</taxon>
        <taxon>Alphaproteobacteria</taxon>
        <taxon>Hyphomicrobiales</taxon>
        <taxon>Stappiaceae</taxon>
        <taxon>Roseibium</taxon>
    </lineage>
</organism>
<comment type="caution">
    <text evidence="1">The sequence shown here is derived from an EMBL/GenBank/DDBJ whole genome shotgun (WGS) entry which is preliminary data.</text>
</comment>
<proteinExistence type="predicted"/>
<gene>
    <name evidence="1" type="ORF">SADFL11_00050790</name>
</gene>
<evidence type="ECO:0000313" key="2">
    <source>
        <dbReference type="Proteomes" id="UP000004703"/>
    </source>
</evidence>
<reference evidence="1 2" key="2">
    <citation type="submission" date="2013-04" db="EMBL/GenBank/DDBJ databases">
        <authorList>
            <person name="Fiebig A."/>
            <person name="Pradella S."/>
            <person name="Wagner-Doebler I."/>
        </authorList>
    </citation>
    <scope>NUCLEOTIDE SEQUENCE [LARGE SCALE GENOMIC DNA]</scope>
    <source>
        <strain evidence="2">DSM 17067 / NCIMB 14079 / DFL-11</strain>
        <plasmid evidence="2">pladfl_1</plasmid>
    </source>
</reference>
<protein>
    <submittedName>
        <fullName evidence="1">Uncharacterized protein</fullName>
    </submittedName>
</protein>
<accession>A0A5E8UX63</accession>
<dbReference type="RefSeq" id="WP_167579045.1">
    <property type="nucleotide sequence ID" value="NZ_CM011003.1"/>
</dbReference>
<geneLocation type="plasmid" evidence="2">
    <name>pladfl_1</name>
</geneLocation>
<evidence type="ECO:0000313" key="1">
    <source>
        <dbReference type="EMBL" id="RMX61765.1"/>
    </source>
</evidence>
<sequence length="54" mass="6033">MHHEIQIEELRAELRNAADAGERRQISAELEILRAELAVIAADQDKTIESAPPL</sequence>
<dbReference type="EMBL" id="ACCU02000005">
    <property type="protein sequence ID" value="RMX61765.1"/>
    <property type="molecule type" value="Genomic_DNA"/>
</dbReference>
<keyword evidence="1" id="KW-0614">Plasmid</keyword>
<name>A0A5E8UX63_ROSAD</name>
<dbReference type="Proteomes" id="UP000004703">
    <property type="component" value="Plasmid pLADFL_1"/>
</dbReference>
<dbReference type="AlphaFoldDB" id="A0A5E8UX63"/>